<dbReference type="Gene3D" id="3.40.50.410">
    <property type="entry name" value="von Willebrand factor, type A domain"/>
    <property type="match status" value="1"/>
</dbReference>
<dbReference type="SMART" id="SM00187">
    <property type="entry name" value="INB"/>
    <property type="match status" value="1"/>
</dbReference>
<evidence type="ECO:0000256" key="6">
    <source>
        <dbReference type="ARBA" id="ARBA00023157"/>
    </source>
</evidence>
<dbReference type="Proteomes" id="UP000236370">
    <property type="component" value="Unassembled WGS sequence"/>
</dbReference>
<dbReference type="Pfam" id="PF00362">
    <property type="entry name" value="Integrin_beta"/>
    <property type="match status" value="1"/>
</dbReference>
<protein>
    <recommendedName>
        <fullName evidence="8">Integrin beta</fullName>
    </recommendedName>
</protein>
<dbReference type="SMR" id="A0A2J8KB66"/>
<dbReference type="GO" id="GO:0043235">
    <property type="term" value="C:receptor complex"/>
    <property type="evidence" value="ECO:0007669"/>
    <property type="project" value="UniProtKB-ARBA"/>
</dbReference>
<evidence type="ECO:0000256" key="3">
    <source>
        <dbReference type="ARBA" id="ARBA00022692"/>
    </source>
</evidence>
<comment type="subcellular location">
    <subcellularLocation>
        <location evidence="8">Cell membrane</location>
        <topology evidence="8">Single-pass type I membrane protein</topology>
    </subcellularLocation>
    <subcellularLocation>
        <location evidence="1">Membrane</location>
        <topology evidence="1">Single-pass type I membrane protein</topology>
    </subcellularLocation>
</comment>
<dbReference type="EMBL" id="NBAG03000379">
    <property type="protein sequence ID" value="PNI32242.1"/>
    <property type="molecule type" value="Genomic_DNA"/>
</dbReference>
<organism evidence="11 12">
    <name type="scientific">Pan troglodytes</name>
    <name type="common">Chimpanzee</name>
    <dbReference type="NCBI Taxonomy" id="9598"/>
    <lineage>
        <taxon>Eukaryota</taxon>
        <taxon>Metazoa</taxon>
        <taxon>Chordata</taxon>
        <taxon>Craniata</taxon>
        <taxon>Vertebrata</taxon>
        <taxon>Euteleostomi</taxon>
        <taxon>Mammalia</taxon>
        <taxon>Eutheria</taxon>
        <taxon>Euarchontoglires</taxon>
        <taxon>Primates</taxon>
        <taxon>Haplorrhini</taxon>
        <taxon>Catarrhini</taxon>
        <taxon>Hominidae</taxon>
        <taxon>Pan</taxon>
    </lineage>
</organism>
<keyword evidence="4 8" id="KW-0401">Integrin</keyword>
<sequence>SNSMSDDLDNLKKMGQNLARVLSQLTSDYTIGFGKFVDKVSVPQTDMRPEKLKEPWPNSDPPFSFKNVISLTEDVDEFRNKLQGERISATPSLHPWGPSPPACTEQGLGVSWEA</sequence>
<name>A0A2J8KB66_PANTR</name>
<feature type="domain" description="Integrin beta subunit VWA" evidence="10">
    <location>
        <begin position="1"/>
        <end position="109"/>
    </location>
</feature>
<dbReference type="InterPro" id="IPR002369">
    <property type="entry name" value="Integrin_bsu_VWA"/>
</dbReference>
<evidence type="ECO:0000256" key="2">
    <source>
        <dbReference type="ARBA" id="ARBA00007449"/>
    </source>
</evidence>
<evidence type="ECO:0000256" key="1">
    <source>
        <dbReference type="ARBA" id="ARBA00004479"/>
    </source>
</evidence>
<dbReference type="InterPro" id="IPR036465">
    <property type="entry name" value="vWFA_dom_sf"/>
</dbReference>
<keyword evidence="7" id="KW-0325">Glycoprotein</keyword>
<keyword evidence="6" id="KW-1015">Disulfide bond</keyword>
<dbReference type="GO" id="GO:0007155">
    <property type="term" value="P:cell adhesion"/>
    <property type="evidence" value="ECO:0007669"/>
    <property type="project" value="UniProtKB-KW"/>
</dbReference>
<comment type="caution">
    <text evidence="11">The sequence shown here is derived from an EMBL/GenBank/DDBJ whole genome shotgun (WGS) entry which is preliminary data.</text>
</comment>
<accession>A0A2J8KB66</accession>
<dbReference type="PRINTS" id="PR01186">
    <property type="entry name" value="INTEGRINB"/>
</dbReference>
<proteinExistence type="inferred from homology"/>
<gene>
    <name evidence="11" type="ORF">CK820_G0039877</name>
</gene>
<evidence type="ECO:0000256" key="5">
    <source>
        <dbReference type="ARBA" id="ARBA00023136"/>
    </source>
</evidence>
<dbReference type="AlphaFoldDB" id="A0A2J8KB66"/>
<keyword evidence="5" id="KW-0472">Membrane</keyword>
<dbReference type="PANTHER" id="PTHR10082:SF42">
    <property type="entry name" value="INTEGRIN BETA-4"/>
    <property type="match status" value="1"/>
</dbReference>
<dbReference type="GO" id="GO:0007229">
    <property type="term" value="P:integrin-mediated signaling pathway"/>
    <property type="evidence" value="ECO:0007669"/>
    <property type="project" value="UniProtKB-KW"/>
</dbReference>
<dbReference type="InterPro" id="IPR015812">
    <property type="entry name" value="Integrin_bsu"/>
</dbReference>
<evidence type="ECO:0000256" key="7">
    <source>
        <dbReference type="ARBA" id="ARBA00023180"/>
    </source>
</evidence>
<feature type="non-terminal residue" evidence="11">
    <location>
        <position position="1"/>
    </location>
</feature>
<evidence type="ECO:0000256" key="9">
    <source>
        <dbReference type="SAM" id="MobiDB-lite"/>
    </source>
</evidence>
<evidence type="ECO:0000313" key="11">
    <source>
        <dbReference type="EMBL" id="PNI32242.1"/>
    </source>
</evidence>
<keyword evidence="8" id="KW-0130">Cell adhesion</keyword>
<evidence type="ECO:0000259" key="10">
    <source>
        <dbReference type="SMART" id="SM00187"/>
    </source>
</evidence>
<evidence type="ECO:0000313" key="12">
    <source>
        <dbReference type="Proteomes" id="UP000236370"/>
    </source>
</evidence>
<dbReference type="SUPFAM" id="SSF53300">
    <property type="entry name" value="vWA-like"/>
    <property type="match status" value="1"/>
</dbReference>
<dbReference type="GO" id="GO:0005886">
    <property type="term" value="C:plasma membrane"/>
    <property type="evidence" value="ECO:0007669"/>
    <property type="project" value="UniProtKB-SubCell"/>
</dbReference>
<keyword evidence="3 8" id="KW-0812">Transmembrane</keyword>
<feature type="region of interest" description="Disordered" evidence="9">
    <location>
        <begin position="89"/>
        <end position="114"/>
    </location>
</feature>
<evidence type="ECO:0000256" key="8">
    <source>
        <dbReference type="RuleBase" id="RU000633"/>
    </source>
</evidence>
<reference evidence="11 12" key="1">
    <citation type="submission" date="2017-12" db="EMBL/GenBank/DDBJ databases">
        <title>High-resolution comparative analysis of great ape genomes.</title>
        <authorList>
            <person name="Pollen A."/>
            <person name="Hastie A."/>
            <person name="Hormozdiari F."/>
            <person name="Dougherty M."/>
            <person name="Liu R."/>
            <person name="Chaisson M."/>
            <person name="Hoppe E."/>
            <person name="Hill C."/>
            <person name="Pang A."/>
            <person name="Hillier L."/>
            <person name="Baker C."/>
            <person name="Armstrong J."/>
            <person name="Shendure J."/>
            <person name="Paten B."/>
            <person name="Wilson R."/>
            <person name="Chao H."/>
            <person name="Schneider V."/>
            <person name="Ventura M."/>
            <person name="Kronenberg Z."/>
            <person name="Murali S."/>
            <person name="Gordon D."/>
            <person name="Cantsilieris S."/>
            <person name="Munson K."/>
            <person name="Nelson B."/>
            <person name="Raja A."/>
            <person name="Underwood J."/>
            <person name="Diekhans M."/>
            <person name="Fiddes I."/>
            <person name="Haussler D."/>
            <person name="Eichler E."/>
        </authorList>
    </citation>
    <scope>NUCLEOTIDE SEQUENCE [LARGE SCALE GENOMIC DNA]</scope>
    <source>
        <strain evidence="11">Yerkes chimp pedigree #C0471</strain>
    </source>
</reference>
<evidence type="ECO:0000256" key="4">
    <source>
        <dbReference type="ARBA" id="ARBA00023037"/>
    </source>
</evidence>
<comment type="similarity">
    <text evidence="2 8">Belongs to the integrin beta chain family.</text>
</comment>
<dbReference type="PANTHER" id="PTHR10082">
    <property type="entry name" value="INTEGRIN BETA SUBUNIT"/>
    <property type="match status" value="1"/>
</dbReference>